<dbReference type="SMART" id="SM00541">
    <property type="entry name" value="FYRN"/>
    <property type="match status" value="1"/>
</dbReference>
<dbReference type="InterPro" id="IPR003347">
    <property type="entry name" value="JmjC_dom"/>
</dbReference>
<evidence type="ECO:0000259" key="7">
    <source>
        <dbReference type="PROSITE" id="PS51184"/>
    </source>
</evidence>
<sequence>MEGKESVCGASLLGAFVNLDHMSEQNKKNGCDLECSGSALTRKISARWVPDEACRPAIEEAPVFYPTVEEFEDTLGYMAKIQTKAQPYGICRIVPPPSWIPPCPLKEKSVWENAKFSTRVQQVDLLQNREPMRKKNRSRKRKRRKHSRMGTTRRRTSCGSEANIASESDEKFGFQSGSDFTLGDFQRYADHFKQRYFGMKDTNECLDPSGVGHDERWEPSVKDIEGEYWRIVEQPTDEVEVYYGADLETGGFGSGFPKASSMVTESDSDPYVMSGWNLNNFPRLPGSVLCFEGSDISGVLVPWLYVGMCFSSFCWHVEDHHLYSLNYLHWGEPKVWYGVPGSHASALEAAMRKHLPDLFEEQPDLLNELVTQLSPSVLKSEGVPVYRAVQHAGEFVLTFPRAYHAGFNCGFNCAEAVNVAPVDWLVHGQNAVELYSRQCRKTSISHDKLLFGSVREAVRALWELSVLGNKAPQNLRWQNVCGKDGVLTKAIRARVQMEEERIDHLPASLKLQKMERDFDLKDERECFSCFYDLHLSACSCKCSPDRFSCLKHENKLCSCEIDNRFVLLRYTKSELNILVEALEGGLEALKLWASMEPEIVSIDKTVVTAHKPDVESGIHGIDPQDERETSFCCPGTEDKLNTNDSCSSHSHVSSEVVQSGSEPGTIGMSHLTVDGHSENDETMVMNDSGKVRQECSIDLNLDCASDEHESRLLHNYDNYEKKAITNSDVGREPDTLKLVSHCCVSSPKLLDRDYQLSSRDMECDSTFDDNKLFGADLLTPDSYSNVPASSLKETEIVNTSDIKIFMTHQSSPSQKFGSSVEPINIGSIVFGKLWCNKQAIFPKGFKSRVSFFSVLDPTKICSYISEVLDAGLLGPLFKVSLSLSLSISLCAYRPQFQLLKVTLEDCPDDSFTSVSAESCWKMVIERLNQEIKRLSSLGKQGLPYLQPLKSIDGLEMFGLLSQPVIQAIEALDPNHQCIEYWIHRQTQLSTSKNDSDVKKHSLGPISSLGEMKPKVSSREQDENNPSIGGGNHSTNKEVQEVVRGLLKKASPIELETLHRIFCSESQTAEWRAAFTTFIAEMRKNVDN</sequence>
<evidence type="ECO:0000256" key="5">
    <source>
        <dbReference type="SAM" id="MobiDB-lite"/>
    </source>
</evidence>
<comment type="subcellular location">
    <subcellularLocation>
        <location evidence="1">Nucleus</location>
    </subcellularLocation>
</comment>
<dbReference type="Pfam" id="PF05964">
    <property type="entry name" value="FYRN"/>
    <property type="match status" value="1"/>
</dbReference>
<organism evidence="8 9">
    <name type="scientific">Ziziphus jujuba var. spinosa</name>
    <dbReference type="NCBI Taxonomy" id="714518"/>
    <lineage>
        <taxon>Eukaryota</taxon>
        <taxon>Viridiplantae</taxon>
        <taxon>Streptophyta</taxon>
        <taxon>Embryophyta</taxon>
        <taxon>Tracheophyta</taxon>
        <taxon>Spermatophyta</taxon>
        <taxon>Magnoliopsida</taxon>
        <taxon>eudicotyledons</taxon>
        <taxon>Gunneridae</taxon>
        <taxon>Pentapetalae</taxon>
        <taxon>rosids</taxon>
        <taxon>fabids</taxon>
        <taxon>Rosales</taxon>
        <taxon>Rhamnaceae</taxon>
        <taxon>Paliureae</taxon>
        <taxon>Ziziphus</taxon>
    </lineage>
</organism>
<dbReference type="GO" id="GO:0034647">
    <property type="term" value="F:histone H3K4me/H3K4me2/H3K4me3 demethylase activity"/>
    <property type="evidence" value="ECO:0007669"/>
    <property type="project" value="TreeGrafter"/>
</dbReference>
<dbReference type="PROSITE" id="PS51184">
    <property type="entry name" value="JMJC"/>
    <property type="match status" value="1"/>
</dbReference>
<dbReference type="SUPFAM" id="SSF51197">
    <property type="entry name" value="Clavaminate synthase-like"/>
    <property type="match status" value="1"/>
</dbReference>
<keyword evidence="2" id="KW-0560">Oxidoreductase</keyword>
<dbReference type="PROSITE" id="PS51543">
    <property type="entry name" value="FYRC"/>
    <property type="match status" value="1"/>
</dbReference>
<dbReference type="Pfam" id="PF02928">
    <property type="entry name" value="zf-C5HC2"/>
    <property type="match status" value="1"/>
</dbReference>
<dbReference type="GO" id="GO:0010468">
    <property type="term" value="P:regulation of gene expression"/>
    <property type="evidence" value="ECO:0007669"/>
    <property type="project" value="TreeGrafter"/>
</dbReference>
<proteinExistence type="predicted"/>
<reference evidence="8" key="1">
    <citation type="journal article" date="2021" name="Front. Plant Sci.">
        <title>Chromosome-Scale Genome Assembly for Chinese Sour Jujube and Insights Into Its Genome Evolution and Domestication Signature.</title>
        <authorList>
            <person name="Shen L.-Y."/>
            <person name="Luo H."/>
            <person name="Wang X.-L."/>
            <person name="Wang X.-M."/>
            <person name="Qiu X.-J."/>
            <person name="Liu H."/>
            <person name="Zhou S.-S."/>
            <person name="Jia K.-H."/>
            <person name="Nie S."/>
            <person name="Bao Y.-T."/>
            <person name="Zhang R.-G."/>
            <person name="Yun Q.-Z."/>
            <person name="Chai Y.-H."/>
            <person name="Lu J.-Y."/>
            <person name="Li Y."/>
            <person name="Zhao S.-W."/>
            <person name="Mao J.-F."/>
            <person name="Jia S.-G."/>
            <person name="Mao Y.-M."/>
        </authorList>
    </citation>
    <scope>NUCLEOTIDE SEQUENCE</scope>
    <source>
        <strain evidence="8">AT0</strain>
        <tissue evidence="8">Leaf</tissue>
    </source>
</reference>
<dbReference type="InterPro" id="IPR004198">
    <property type="entry name" value="Znf_C5HC2"/>
</dbReference>
<evidence type="ECO:0000256" key="4">
    <source>
        <dbReference type="ARBA" id="ARBA00023242"/>
    </source>
</evidence>
<dbReference type="PANTHER" id="PTHR10694">
    <property type="entry name" value="LYSINE-SPECIFIC DEMETHYLASE"/>
    <property type="match status" value="1"/>
</dbReference>
<feature type="domain" description="JmjN" evidence="6">
    <location>
        <begin position="61"/>
        <end position="102"/>
    </location>
</feature>
<feature type="domain" description="JmjC" evidence="7">
    <location>
        <begin position="270"/>
        <end position="436"/>
    </location>
</feature>
<accession>A0A978W0X2</accession>
<dbReference type="AlphaFoldDB" id="A0A978W0X2"/>
<evidence type="ECO:0000259" key="6">
    <source>
        <dbReference type="PROSITE" id="PS51183"/>
    </source>
</evidence>
<dbReference type="Pfam" id="PF02375">
    <property type="entry name" value="JmjN"/>
    <property type="match status" value="1"/>
</dbReference>
<evidence type="ECO:0000313" key="8">
    <source>
        <dbReference type="EMBL" id="KAH7545606.1"/>
    </source>
</evidence>
<dbReference type="SMART" id="SM00545">
    <property type="entry name" value="JmjN"/>
    <property type="match status" value="1"/>
</dbReference>
<feature type="compositionally biased region" description="Basic residues" evidence="5">
    <location>
        <begin position="132"/>
        <end position="156"/>
    </location>
</feature>
<dbReference type="Pfam" id="PF02373">
    <property type="entry name" value="JmjC"/>
    <property type="match status" value="1"/>
</dbReference>
<dbReference type="Proteomes" id="UP000813462">
    <property type="component" value="Unassembled WGS sequence"/>
</dbReference>
<protein>
    <recommendedName>
        <fullName evidence="10">Lysine-specific demethylase JMJ18-like</fullName>
    </recommendedName>
</protein>
<dbReference type="InterPro" id="IPR003349">
    <property type="entry name" value="JmjN"/>
</dbReference>
<name>A0A978W0X2_ZIZJJ</name>
<feature type="region of interest" description="Disordered" evidence="5">
    <location>
        <begin position="644"/>
        <end position="667"/>
    </location>
</feature>
<dbReference type="SMART" id="SM00542">
    <property type="entry name" value="FYRC"/>
    <property type="match status" value="1"/>
</dbReference>
<dbReference type="PROSITE" id="PS51542">
    <property type="entry name" value="FYRN"/>
    <property type="match status" value="1"/>
</dbReference>
<evidence type="ECO:0000256" key="2">
    <source>
        <dbReference type="ARBA" id="ARBA00023002"/>
    </source>
</evidence>
<comment type="caution">
    <text evidence="8">The sequence shown here is derived from an EMBL/GenBank/DDBJ whole genome shotgun (WGS) entry which is preliminary data.</text>
</comment>
<evidence type="ECO:0008006" key="10">
    <source>
        <dbReference type="Google" id="ProtNLM"/>
    </source>
</evidence>
<feature type="region of interest" description="Disordered" evidence="5">
    <location>
        <begin position="127"/>
        <end position="162"/>
    </location>
</feature>
<keyword evidence="3" id="KW-0408">Iron</keyword>
<dbReference type="GO" id="GO:0048731">
    <property type="term" value="P:system development"/>
    <property type="evidence" value="ECO:0007669"/>
    <property type="project" value="UniProtKB-ARBA"/>
</dbReference>
<gene>
    <name evidence="8" type="ORF">FEM48_Zijuj01G0111200</name>
</gene>
<dbReference type="Pfam" id="PF05965">
    <property type="entry name" value="FYRC"/>
    <property type="match status" value="1"/>
</dbReference>
<dbReference type="Gene3D" id="3.30.160.360">
    <property type="match status" value="1"/>
</dbReference>
<dbReference type="InterPro" id="IPR003888">
    <property type="entry name" value="FYrich_N"/>
</dbReference>
<feature type="compositionally biased region" description="Basic and acidic residues" evidence="5">
    <location>
        <begin position="1011"/>
        <end position="1021"/>
    </location>
</feature>
<keyword evidence="4" id="KW-0539">Nucleus</keyword>
<evidence type="ECO:0000256" key="1">
    <source>
        <dbReference type="ARBA" id="ARBA00004123"/>
    </source>
</evidence>
<dbReference type="PANTHER" id="PTHR10694:SF105">
    <property type="entry name" value="LYSINE-SPECIFIC DEMETHYLASE JMJ14"/>
    <property type="match status" value="1"/>
</dbReference>
<dbReference type="GO" id="GO:0000785">
    <property type="term" value="C:chromatin"/>
    <property type="evidence" value="ECO:0007669"/>
    <property type="project" value="TreeGrafter"/>
</dbReference>
<dbReference type="GO" id="GO:0005634">
    <property type="term" value="C:nucleus"/>
    <property type="evidence" value="ECO:0007669"/>
    <property type="project" value="UniProtKB-SubCell"/>
</dbReference>
<feature type="region of interest" description="Disordered" evidence="5">
    <location>
        <begin position="992"/>
        <end position="1035"/>
    </location>
</feature>
<dbReference type="SMART" id="SM00558">
    <property type="entry name" value="JmjC"/>
    <property type="match status" value="1"/>
</dbReference>
<dbReference type="PROSITE" id="PS51183">
    <property type="entry name" value="JMJN"/>
    <property type="match status" value="1"/>
</dbReference>
<dbReference type="Gene3D" id="2.60.120.650">
    <property type="entry name" value="Cupin"/>
    <property type="match status" value="1"/>
</dbReference>
<evidence type="ECO:0000313" key="9">
    <source>
        <dbReference type="Proteomes" id="UP000813462"/>
    </source>
</evidence>
<dbReference type="EMBL" id="JAEACU010000001">
    <property type="protein sequence ID" value="KAH7545606.1"/>
    <property type="molecule type" value="Genomic_DNA"/>
</dbReference>
<dbReference type="InterPro" id="IPR003889">
    <property type="entry name" value="FYrich_C"/>
</dbReference>
<feature type="compositionally biased region" description="Low complexity" evidence="5">
    <location>
        <begin position="645"/>
        <end position="662"/>
    </location>
</feature>
<evidence type="ECO:0000256" key="3">
    <source>
        <dbReference type="ARBA" id="ARBA00023004"/>
    </source>
</evidence>